<protein>
    <submittedName>
        <fullName evidence="2">Uncharacterized protein</fullName>
    </submittedName>
</protein>
<name>A0ABR1LHM4_9PEZI</name>
<comment type="caution">
    <text evidence="2">The sequence shown here is derived from an EMBL/GenBank/DDBJ whole genome shotgun (WGS) entry which is preliminary data.</text>
</comment>
<dbReference type="Proteomes" id="UP001360953">
    <property type="component" value="Unassembled WGS sequence"/>
</dbReference>
<accession>A0ABR1LHM4</accession>
<gene>
    <name evidence="2" type="ORF">J3D65DRAFT_678179</name>
</gene>
<dbReference type="RefSeq" id="XP_066653439.1">
    <property type="nucleotide sequence ID" value="XM_066803658.1"/>
</dbReference>
<keyword evidence="3" id="KW-1185">Reference proteome</keyword>
<evidence type="ECO:0000313" key="3">
    <source>
        <dbReference type="Proteomes" id="UP001360953"/>
    </source>
</evidence>
<evidence type="ECO:0000313" key="2">
    <source>
        <dbReference type="EMBL" id="KAK7534714.1"/>
    </source>
</evidence>
<dbReference type="GeneID" id="92036564"/>
<keyword evidence="1" id="KW-0732">Signal</keyword>
<sequence length="211" mass="23011">MGNRLNAALAVLFLLFHLIQGMPLDAASPLERAVLEKRQPPPNTCPDNAHPAAKHYHNTRCVQMQGNKKLLKAQCRGNSAVRVYCGVPIVGVQDFVDIDCAFNEFCFPDSGTNCIGYEGRSMDACVRDLVPGNVDTLGRCYATQGIEIPQTGAVLLHAHTSGVHANWKDFESGQALADKSYFDEFLYGPASASLRVVIACTNAVYYSVFKI</sequence>
<proteinExistence type="predicted"/>
<dbReference type="EMBL" id="JBBPEH010000008">
    <property type="protein sequence ID" value="KAK7534714.1"/>
    <property type="molecule type" value="Genomic_DNA"/>
</dbReference>
<feature type="signal peptide" evidence="1">
    <location>
        <begin position="1"/>
        <end position="21"/>
    </location>
</feature>
<evidence type="ECO:0000256" key="1">
    <source>
        <dbReference type="SAM" id="SignalP"/>
    </source>
</evidence>
<feature type="chain" id="PRO_5045830270" evidence="1">
    <location>
        <begin position="22"/>
        <end position="211"/>
    </location>
</feature>
<reference evidence="2 3" key="1">
    <citation type="submission" date="2024-04" db="EMBL/GenBank/DDBJ databases">
        <title>Phyllosticta paracitricarpa is synonymous to the EU quarantine fungus P. citricarpa based on phylogenomic analyses.</title>
        <authorList>
            <consortium name="Lawrence Berkeley National Laboratory"/>
            <person name="Van ingen-buijs V.A."/>
            <person name="Van westerhoven A.C."/>
            <person name="Haridas S."/>
            <person name="Skiadas P."/>
            <person name="Martin F."/>
            <person name="Groenewald J.Z."/>
            <person name="Crous P.W."/>
            <person name="Seidl M.F."/>
        </authorList>
    </citation>
    <scope>NUCLEOTIDE SEQUENCE [LARGE SCALE GENOMIC DNA]</scope>
    <source>
        <strain evidence="2 3">CPC 17464</strain>
    </source>
</reference>
<organism evidence="2 3">
    <name type="scientific">Phyllosticta citribraziliensis</name>
    <dbReference type="NCBI Taxonomy" id="989973"/>
    <lineage>
        <taxon>Eukaryota</taxon>
        <taxon>Fungi</taxon>
        <taxon>Dikarya</taxon>
        <taxon>Ascomycota</taxon>
        <taxon>Pezizomycotina</taxon>
        <taxon>Dothideomycetes</taxon>
        <taxon>Dothideomycetes incertae sedis</taxon>
        <taxon>Botryosphaeriales</taxon>
        <taxon>Phyllostictaceae</taxon>
        <taxon>Phyllosticta</taxon>
    </lineage>
</organism>